<dbReference type="Proteomes" id="UP000091820">
    <property type="component" value="Unassembled WGS sequence"/>
</dbReference>
<feature type="region of interest" description="Disordered" evidence="1">
    <location>
        <begin position="1"/>
        <end position="66"/>
    </location>
</feature>
<evidence type="ECO:0000256" key="1">
    <source>
        <dbReference type="SAM" id="MobiDB-lite"/>
    </source>
</evidence>
<proteinExistence type="predicted"/>
<sequence length="80" mass="8461">MVAGEIEEFALPSISRQHKPNKDPKFSLEETLTKKDLGKKVKKQKHSPAGIPGKPGARNKLPPIKAPGGAAIAIAGRNIG</sequence>
<accession>A0A1A9X0Q3</accession>
<name>A0A1A9X0Q3_9MUSC</name>
<evidence type="ECO:0000313" key="3">
    <source>
        <dbReference type="Proteomes" id="UP000091820"/>
    </source>
</evidence>
<protein>
    <submittedName>
        <fullName evidence="2">Uncharacterized protein</fullName>
    </submittedName>
</protein>
<reference evidence="3" key="1">
    <citation type="submission" date="2014-03" db="EMBL/GenBank/DDBJ databases">
        <authorList>
            <person name="Aksoy S."/>
            <person name="Warren W."/>
            <person name="Wilson R.K."/>
        </authorList>
    </citation>
    <scope>NUCLEOTIDE SEQUENCE [LARGE SCALE GENOMIC DNA]</scope>
    <source>
        <strain evidence="3">IAEA</strain>
    </source>
</reference>
<dbReference type="AlphaFoldDB" id="A0A1A9X0Q3"/>
<organism evidence="2 3">
    <name type="scientific">Glossina brevipalpis</name>
    <dbReference type="NCBI Taxonomy" id="37001"/>
    <lineage>
        <taxon>Eukaryota</taxon>
        <taxon>Metazoa</taxon>
        <taxon>Ecdysozoa</taxon>
        <taxon>Arthropoda</taxon>
        <taxon>Hexapoda</taxon>
        <taxon>Insecta</taxon>
        <taxon>Pterygota</taxon>
        <taxon>Neoptera</taxon>
        <taxon>Endopterygota</taxon>
        <taxon>Diptera</taxon>
        <taxon>Brachycera</taxon>
        <taxon>Muscomorpha</taxon>
        <taxon>Hippoboscoidea</taxon>
        <taxon>Glossinidae</taxon>
        <taxon>Glossina</taxon>
    </lineage>
</organism>
<feature type="compositionally biased region" description="Basic and acidic residues" evidence="1">
    <location>
        <begin position="20"/>
        <end position="39"/>
    </location>
</feature>
<reference evidence="2" key="2">
    <citation type="submission" date="2020-05" db="UniProtKB">
        <authorList>
            <consortium name="EnsemblMetazoa"/>
        </authorList>
    </citation>
    <scope>IDENTIFICATION</scope>
    <source>
        <strain evidence="2">IAEA</strain>
    </source>
</reference>
<dbReference type="VEuPathDB" id="VectorBase:GBRI039836"/>
<dbReference type="EnsemblMetazoa" id="GBRI039836-RA">
    <property type="protein sequence ID" value="GBRI039836-PA"/>
    <property type="gene ID" value="GBRI039836"/>
</dbReference>
<keyword evidence="3" id="KW-1185">Reference proteome</keyword>
<evidence type="ECO:0000313" key="2">
    <source>
        <dbReference type="EnsemblMetazoa" id="GBRI039836-PA"/>
    </source>
</evidence>